<dbReference type="InterPro" id="IPR026960">
    <property type="entry name" value="RVT-Znf"/>
</dbReference>
<evidence type="ECO:0000313" key="2">
    <source>
        <dbReference type="EMBL" id="KAF4382780.1"/>
    </source>
</evidence>
<evidence type="ECO:0000313" key="3">
    <source>
        <dbReference type="Proteomes" id="UP000583929"/>
    </source>
</evidence>
<sequence length="82" mass="9604">MLIRWHPIDCDSLWNKVWKLKVLPKVHNLLWGALSHCLITLSQLHIKHVPMQKTCPMCNLVDETEFHVLVSCPFAAQCCQRR</sequence>
<evidence type="ECO:0000259" key="1">
    <source>
        <dbReference type="Pfam" id="PF13966"/>
    </source>
</evidence>
<proteinExistence type="predicted"/>
<dbReference type="Pfam" id="PF13966">
    <property type="entry name" value="zf-RVT"/>
    <property type="match status" value="1"/>
</dbReference>
<organism evidence="2 3">
    <name type="scientific">Cannabis sativa</name>
    <name type="common">Hemp</name>
    <name type="synonym">Marijuana</name>
    <dbReference type="NCBI Taxonomy" id="3483"/>
    <lineage>
        <taxon>Eukaryota</taxon>
        <taxon>Viridiplantae</taxon>
        <taxon>Streptophyta</taxon>
        <taxon>Embryophyta</taxon>
        <taxon>Tracheophyta</taxon>
        <taxon>Spermatophyta</taxon>
        <taxon>Magnoliopsida</taxon>
        <taxon>eudicotyledons</taxon>
        <taxon>Gunneridae</taxon>
        <taxon>Pentapetalae</taxon>
        <taxon>rosids</taxon>
        <taxon>fabids</taxon>
        <taxon>Rosales</taxon>
        <taxon>Cannabaceae</taxon>
        <taxon>Cannabis</taxon>
    </lineage>
</organism>
<comment type="caution">
    <text evidence="2">The sequence shown here is derived from an EMBL/GenBank/DDBJ whole genome shotgun (WGS) entry which is preliminary data.</text>
</comment>
<keyword evidence="3" id="KW-1185">Reference proteome</keyword>
<dbReference type="AlphaFoldDB" id="A0A7J6GKC1"/>
<gene>
    <name evidence="2" type="ORF">G4B88_021563</name>
</gene>
<dbReference type="EMBL" id="JAATIQ010000100">
    <property type="protein sequence ID" value="KAF4382780.1"/>
    <property type="molecule type" value="Genomic_DNA"/>
</dbReference>
<dbReference type="Proteomes" id="UP000583929">
    <property type="component" value="Unassembled WGS sequence"/>
</dbReference>
<accession>A0A7J6GKC1</accession>
<name>A0A7J6GKC1_CANSA</name>
<reference evidence="2 3" key="1">
    <citation type="journal article" date="2020" name="bioRxiv">
        <title>Sequence and annotation of 42 cannabis genomes reveals extensive copy number variation in cannabinoid synthesis and pathogen resistance genes.</title>
        <authorList>
            <person name="Mckernan K.J."/>
            <person name="Helbert Y."/>
            <person name="Kane L.T."/>
            <person name="Ebling H."/>
            <person name="Zhang L."/>
            <person name="Liu B."/>
            <person name="Eaton Z."/>
            <person name="Mclaughlin S."/>
            <person name="Kingan S."/>
            <person name="Baybayan P."/>
            <person name="Concepcion G."/>
            <person name="Jordan M."/>
            <person name="Riva A."/>
            <person name="Barbazuk W."/>
            <person name="Harkins T."/>
        </authorList>
    </citation>
    <scope>NUCLEOTIDE SEQUENCE [LARGE SCALE GENOMIC DNA]</scope>
    <source>
        <strain evidence="3">cv. Jamaican Lion 4</strain>
        <tissue evidence="2">Leaf</tissue>
    </source>
</reference>
<feature type="domain" description="Reverse transcriptase zinc-binding" evidence="1">
    <location>
        <begin position="11"/>
        <end position="77"/>
    </location>
</feature>
<protein>
    <recommendedName>
        <fullName evidence="1">Reverse transcriptase zinc-binding domain-containing protein</fullName>
    </recommendedName>
</protein>